<keyword evidence="5 7" id="KW-0460">Magnesium</keyword>
<dbReference type="NCBIfam" id="TIGR01693">
    <property type="entry name" value="UTase_glnD"/>
    <property type="match status" value="1"/>
</dbReference>
<dbReference type="GO" id="GO:0008882">
    <property type="term" value="F:[glutamate-ammonia-ligase] adenylyltransferase activity"/>
    <property type="evidence" value="ECO:0007669"/>
    <property type="project" value="InterPro"/>
</dbReference>
<feature type="domain" description="ACT" evidence="9">
    <location>
        <begin position="762"/>
        <end position="844"/>
    </location>
</feature>
<feature type="domain" description="ACT" evidence="9">
    <location>
        <begin position="872"/>
        <end position="950"/>
    </location>
</feature>
<dbReference type="InterPro" id="IPR045865">
    <property type="entry name" value="ACT-like_dom_sf"/>
</dbReference>
<sequence length="950" mass="107470">MTRHHAASPDQGSDLIPDTTAQPTRNVFALPPATDPDAPLICTPLSDSDCAALEEALQRAVADPGDARAIRKAVVDVLADALRTGNARLEEALRAAPRDARSYVRAQTWLTDLVITAALKVARLRLHPNPKASDAERLSVIAVGGYGRAEMAPQSDVDLLFLTPNKVTPWAESVIEATLYILWDLRLKVGHASRTIGDCIKLAREDYTIRTALLEHRFLEGDPALQVELKTRLWSDIFSSTASEFIEAKLTERGERHRKQGGQRYVLEPNVKEGKGGLRDLQTLYWIAKYIHQVEQAAELVDTGMFTAEEYQSFRDAETFLWAVRCHLHHIAKRPVEQLTFDIQVEVAERMRYFDHAGRRGVEHFMQAYFRHATRVGELTRIFLTGLEQRLVKREPMLVGLFRRRKKVRDGYVIVHNRLNVVDSDAFVADPLNLLRIFEESLRTGLLLHPDAMRLIAANLDGFDATVRDSREGNRILLDLMLKHGNPERALRRMNELGVLGAFIPEFENIVAMMQFNVYHHYTVDEHTIQCVSTLAQIEREELVEELPIASRILKQGVNRKVLYVALLLHDIGKGRPEDHSIIGAQIARRLAPRLGLTPDECETVEWLVRYHLLMSDVAQKRDISDPRTVRDFAKAVKTHKRLDLLTVLTVCDIRGVGPGTWNNWKAALLRQLYRETATAMDTGLEDLNRDKRESEAKRALRAALPDWERKDLRIETARHYGPYWQGLTTTTHTIFANMLRGIRDDEIRIDLHPDTDRDATRACFALADHPGIFSRLAGALALVGANVVDARTYTSKDGYATAVFWIQDADGHPYEDARLPRLRSMIQRTFAGEVVAGVALADKDKVKKRERAFRMPTSVTFDNEGSEIYTIIEVDTRDRPGLLFDLTRTLAAQNIYIASAVIATYGVQVVDSFYVKDMFGLKLHAKSKQEALERRLREAISAGAERARR</sequence>
<dbReference type="InterPro" id="IPR003607">
    <property type="entry name" value="HD/PDEase_dom"/>
</dbReference>
<dbReference type="GO" id="GO:0006808">
    <property type="term" value="P:regulation of nitrogen utilization"/>
    <property type="evidence" value="ECO:0007669"/>
    <property type="project" value="UniProtKB-UniRule"/>
</dbReference>
<feature type="region of interest" description="Disordered" evidence="8">
    <location>
        <begin position="1"/>
        <end position="20"/>
    </location>
</feature>
<dbReference type="Gene3D" id="1.10.3090.10">
    <property type="entry name" value="cca-adding enzyme, domain 2"/>
    <property type="match status" value="1"/>
</dbReference>
<reference evidence="11 12" key="1">
    <citation type="submission" date="2016-10" db="EMBL/GenBank/DDBJ databases">
        <authorList>
            <person name="de Groot N.N."/>
        </authorList>
    </citation>
    <scope>NUCLEOTIDE SEQUENCE [LARGE SCALE GENOMIC DNA]</scope>
    <source>
        <strain evidence="11 12">CGMCC 1.8894</strain>
    </source>
</reference>
<dbReference type="CDD" id="cd00077">
    <property type="entry name" value="HDc"/>
    <property type="match status" value="1"/>
</dbReference>
<feature type="domain" description="HD" evidence="10">
    <location>
        <begin position="524"/>
        <end position="646"/>
    </location>
</feature>
<comment type="domain">
    <text evidence="7">Has four distinct domains: an N-terminal nucleotidyltransferase (NT) domain responsible for UTase activity, a central HD domain that encodes UR activity, and two C-terminal ACT domains that seem to have a role in glutamine sensing.</text>
</comment>
<dbReference type="SUPFAM" id="SSF55021">
    <property type="entry name" value="ACT-like"/>
    <property type="match status" value="2"/>
</dbReference>
<comment type="similarity">
    <text evidence="7">Belongs to the GlnD family.</text>
</comment>
<comment type="function">
    <text evidence="7">Modifies, by uridylylation and deuridylylation, the PII regulatory proteins (GlnB and homologs), in response to the nitrogen status of the cell that GlnD senses through the glutamine level. Under low glutamine levels, catalyzes the conversion of the PII proteins and UTP to PII-UMP and PPi, while under higher glutamine levels, GlnD hydrolyzes PII-UMP to PII and UMP (deuridylylation). Thus, controls uridylylation state and activity of the PII proteins, and plays an important role in the regulation of nitrogen metabolism.</text>
</comment>
<dbReference type="PROSITE" id="PS51831">
    <property type="entry name" value="HD"/>
    <property type="match status" value="1"/>
</dbReference>
<dbReference type="Pfam" id="PF08335">
    <property type="entry name" value="GlnD_UR_UTase"/>
    <property type="match status" value="1"/>
</dbReference>
<dbReference type="CDD" id="cd04900">
    <property type="entry name" value="ACT_UUR-like_1"/>
    <property type="match status" value="1"/>
</dbReference>
<comment type="caution">
    <text evidence="7">Lacks conserved residue(s) required for the propagation of feature annotation.</text>
</comment>
<keyword evidence="12" id="KW-1185">Reference proteome</keyword>
<dbReference type="SMART" id="SM00471">
    <property type="entry name" value="HDc"/>
    <property type="match status" value="1"/>
</dbReference>
<evidence type="ECO:0000259" key="10">
    <source>
        <dbReference type="PROSITE" id="PS51831"/>
    </source>
</evidence>
<keyword evidence="6 7" id="KW-0511">Multifunctional enzyme</keyword>
<gene>
    <name evidence="7" type="primary">glnD</name>
    <name evidence="11" type="ORF">SAMN04488238_101614</name>
</gene>
<proteinExistence type="inferred from homology"/>
<feature type="region of interest" description="Uridylyltransferase" evidence="7">
    <location>
        <begin position="1"/>
        <end position="407"/>
    </location>
</feature>
<comment type="activity regulation">
    <text evidence="7">Uridylyltransferase (UTase) activity is inhibited by glutamine, while glutamine activates uridylyl-removing (UR) activity.</text>
</comment>
<dbReference type="InterPro" id="IPR006674">
    <property type="entry name" value="HD_domain"/>
</dbReference>
<accession>A0A1H2SIC3</accession>
<dbReference type="PIRSF" id="PIRSF006288">
    <property type="entry name" value="PII_uridyltransf"/>
    <property type="match status" value="1"/>
</dbReference>
<dbReference type="SUPFAM" id="SSF81891">
    <property type="entry name" value="Poly A polymerase C-terminal region-like"/>
    <property type="match status" value="1"/>
</dbReference>
<dbReference type="HAMAP" id="MF_00277">
    <property type="entry name" value="PII_uridylyl_transf"/>
    <property type="match status" value="1"/>
</dbReference>
<dbReference type="PANTHER" id="PTHR47320:SF1">
    <property type="entry name" value="BIFUNCTIONAL URIDYLYLTRANSFERASE_URIDYLYL-REMOVING ENZYME"/>
    <property type="match status" value="1"/>
</dbReference>
<comment type="catalytic activity">
    <reaction evidence="7">
        <text>[protein-PII]-L-tyrosine + UTP = [protein-PII]-uridylyl-L-tyrosine + diphosphate</text>
        <dbReference type="Rhea" id="RHEA:13673"/>
        <dbReference type="Rhea" id="RHEA-COMP:12147"/>
        <dbReference type="Rhea" id="RHEA-COMP:12148"/>
        <dbReference type="ChEBI" id="CHEBI:33019"/>
        <dbReference type="ChEBI" id="CHEBI:46398"/>
        <dbReference type="ChEBI" id="CHEBI:46858"/>
        <dbReference type="ChEBI" id="CHEBI:90602"/>
        <dbReference type="EC" id="2.7.7.59"/>
    </reaction>
</comment>
<dbReference type="CDD" id="cd04899">
    <property type="entry name" value="ACT_ACR-UUR-like_2"/>
    <property type="match status" value="1"/>
</dbReference>
<dbReference type="EMBL" id="FNOM01000001">
    <property type="protein sequence ID" value="SDW31371.1"/>
    <property type="molecule type" value="Genomic_DNA"/>
</dbReference>
<evidence type="ECO:0000256" key="7">
    <source>
        <dbReference type="HAMAP-Rule" id="MF_00277"/>
    </source>
</evidence>
<dbReference type="SUPFAM" id="SSF81301">
    <property type="entry name" value="Nucleotidyltransferase"/>
    <property type="match status" value="1"/>
</dbReference>
<keyword evidence="2 7" id="KW-0548">Nucleotidyltransferase</keyword>
<dbReference type="AlphaFoldDB" id="A0A1H2SIC3"/>
<organism evidence="11 12">
    <name type="scientific">Roseicitreum antarcticum</name>
    <dbReference type="NCBI Taxonomy" id="564137"/>
    <lineage>
        <taxon>Bacteria</taxon>
        <taxon>Pseudomonadati</taxon>
        <taxon>Pseudomonadota</taxon>
        <taxon>Alphaproteobacteria</taxon>
        <taxon>Rhodobacterales</taxon>
        <taxon>Paracoccaceae</taxon>
        <taxon>Roseicitreum</taxon>
    </lineage>
</organism>
<dbReference type="InterPro" id="IPR010043">
    <property type="entry name" value="UTase/UR"/>
</dbReference>
<dbReference type="EC" id="2.7.7.59" evidence="7"/>
<dbReference type="PROSITE" id="PS51671">
    <property type="entry name" value="ACT"/>
    <property type="match status" value="2"/>
</dbReference>
<dbReference type="PANTHER" id="PTHR47320">
    <property type="entry name" value="BIFUNCTIONAL URIDYLYLTRANSFERASE/URIDYLYL-REMOVING ENZYME"/>
    <property type="match status" value="1"/>
</dbReference>
<evidence type="ECO:0000313" key="12">
    <source>
        <dbReference type="Proteomes" id="UP000198539"/>
    </source>
</evidence>
<dbReference type="InterPro" id="IPR002912">
    <property type="entry name" value="ACT_dom"/>
</dbReference>
<dbReference type="GO" id="GO:0008081">
    <property type="term" value="F:phosphoric diester hydrolase activity"/>
    <property type="evidence" value="ECO:0007669"/>
    <property type="project" value="UniProtKB-UniRule"/>
</dbReference>
<evidence type="ECO:0000256" key="6">
    <source>
        <dbReference type="ARBA" id="ARBA00023268"/>
    </source>
</evidence>
<dbReference type="STRING" id="564137.SAMN04488238_101614"/>
<dbReference type="InterPro" id="IPR013546">
    <property type="entry name" value="PII_UdlTrfase/GS_AdlTrfase"/>
</dbReference>
<dbReference type="Proteomes" id="UP000198539">
    <property type="component" value="Unassembled WGS sequence"/>
</dbReference>
<comment type="cofactor">
    <cofactor evidence="7">
        <name>Mg(2+)</name>
        <dbReference type="ChEBI" id="CHEBI:18420"/>
    </cofactor>
</comment>
<keyword evidence="3" id="KW-0677">Repeat</keyword>
<dbReference type="GO" id="GO:0008773">
    <property type="term" value="F:[protein-PII] uridylyltransferase activity"/>
    <property type="evidence" value="ECO:0007669"/>
    <property type="project" value="UniProtKB-UniRule"/>
</dbReference>
<dbReference type="Gene3D" id="3.30.460.10">
    <property type="entry name" value="Beta Polymerase, domain 2"/>
    <property type="match status" value="1"/>
</dbReference>
<dbReference type="SUPFAM" id="SSF81593">
    <property type="entry name" value="Nucleotidyltransferase substrate binding subunit/domain"/>
    <property type="match status" value="1"/>
</dbReference>
<evidence type="ECO:0000256" key="2">
    <source>
        <dbReference type="ARBA" id="ARBA00022695"/>
    </source>
</evidence>
<name>A0A1H2SIC3_9RHOB</name>
<dbReference type="EC" id="3.1.4.-" evidence="7"/>
<protein>
    <recommendedName>
        <fullName evidence="7">Bifunctional uridylyltransferase/uridylyl-removing enzyme</fullName>
        <shortName evidence="7">UTase/UR</shortName>
    </recommendedName>
    <alternativeName>
        <fullName evidence="7">Bifunctional [protein-PII] modification enzyme</fullName>
    </alternativeName>
    <alternativeName>
        <fullName evidence="7">Bifunctional nitrogen sensor protein</fullName>
    </alternativeName>
    <domain>
        <recommendedName>
            <fullName evidence="7">[Protein-PII] uridylyltransferase</fullName>
            <shortName evidence="7">PII uridylyltransferase</shortName>
            <shortName evidence="7">UTase</shortName>
            <ecNumber evidence="7">2.7.7.59</ecNumber>
        </recommendedName>
    </domain>
    <domain>
        <recommendedName>
            <fullName evidence="7">[Protein-PII]-UMP uridylyl-removing enzyme</fullName>
            <shortName evidence="7">UR</shortName>
            <ecNumber evidence="7">3.1.4.-</ecNumber>
        </recommendedName>
    </domain>
</protein>
<evidence type="ECO:0000256" key="4">
    <source>
        <dbReference type="ARBA" id="ARBA00022801"/>
    </source>
</evidence>
<dbReference type="InterPro" id="IPR043519">
    <property type="entry name" value="NT_sf"/>
</dbReference>
<evidence type="ECO:0000256" key="8">
    <source>
        <dbReference type="SAM" id="MobiDB-lite"/>
    </source>
</evidence>
<dbReference type="Pfam" id="PF03710">
    <property type="entry name" value="GlnE"/>
    <property type="match status" value="1"/>
</dbReference>
<dbReference type="Pfam" id="PF01966">
    <property type="entry name" value="HD"/>
    <property type="match status" value="1"/>
</dbReference>
<evidence type="ECO:0000313" key="11">
    <source>
        <dbReference type="EMBL" id="SDW31371.1"/>
    </source>
</evidence>
<keyword evidence="1 7" id="KW-0808">Transferase</keyword>
<dbReference type="NCBIfam" id="NF003467">
    <property type="entry name" value="PRK05092.1"/>
    <property type="match status" value="1"/>
</dbReference>
<evidence type="ECO:0000259" key="9">
    <source>
        <dbReference type="PROSITE" id="PS51671"/>
    </source>
</evidence>
<evidence type="ECO:0000256" key="5">
    <source>
        <dbReference type="ARBA" id="ARBA00022842"/>
    </source>
</evidence>
<dbReference type="InterPro" id="IPR005190">
    <property type="entry name" value="GlnE_rpt_dom"/>
</dbReference>
<evidence type="ECO:0000256" key="3">
    <source>
        <dbReference type="ARBA" id="ARBA00022737"/>
    </source>
</evidence>
<dbReference type="Pfam" id="PF24931">
    <property type="entry name" value="ACT_ACR9_3rd"/>
    <property type="match status" value="1"/>
</dbReference>
<evidence type="ECO:0000256" key="1">
    <source>
        <dbReference type="ARBA" id="ARBA00022679"/>
    </source>
</evidence>
<dbReference type="CDD" id="cd05401">
    <property type="entry name" value="NT_GlnE_GlnD_like"/>
    <property type="match status" value="1"/>
</dbReference>
<comment type="catalytic activity">
    <reaction evidence="7">
        <text>[protein-PII]-uridylyl-L-tyrosine + H2O = [protein-PII]-L-tyrosine + UMP + H(+)</text>
        <dbReference type="Rhea" id="RHEA:48600"/>
        <dbReference type="Rhea" id="RHEA-COMP:12147"/>
        <dbReference type="Rhea" id="RHEA-COMP:12148"/>
        <dbReference type="ChEBI" id="CHEBI:15377"/>
        <dbReference type="ChEBI" id="CHEBI:15378"/>
        <dbReference type="ChEBI" id="CHEBI:46858"/>
        <dbReference type="ChEBI" id="CHEBI:57865"/>
        <dbReference type="ChEBI" id="CHEBI:90602"/>
    </reaction>
</comment>
<keyword evidence="4 7" id="KW-0378">Hydrolase</keyword>